<keyword evidence="3" id="KW-1185">Reference proteome</keyword>
<evidence type="ECO:0000313" key="2">
    <source>
        <dbReference type="EMBL" id="GLQ16280.1"/>
    </source>
</evidence>
<name>A0ABQ5UPQ2_9HYPH</name>
<sequence>MDDDDFAKPKSHEVGMSLDAISVDELHVRIGLLEQEIERLRAEIETKQSSKAAANAVFKI</sequence>
<keyword evidence="1" id="KW-0175">Coiled coil</keyword>
<dbReference type="Proteomes" id="UP001161405">
    <property type="component" value="Unassembled WGS sequence"/>
</dbReference>
<organism evidence="2 3">
    <name type="scientific">Maritalea porphyrae</name>
    <dbReference type="NCBI Taxonomy" id="880732"/>
    <lineage>
        <taxon>Bacteria</taxon>
        <taxon>Pseudomonadati</taxon>
        <taxon>Pseudomonadota</taxon>
        <taxon>Alphaproteobacteria</taxon>
        <taxon>Hyphomicrobiales</taxon>
        <taxon>Devosiaceae</taxon>
        <taxon>Maritalea</taxon>
    </lineage>
</organism>
<evidence type="ECO:0008006" key="4">
    <source>
        <dbReference type="Google" id="ProtNLM"/>
    </source>
</evidence>
<dbReference type="Pfam" id="PF06698">
    <property type="entry name" value="DUF1192"/>
    <property type="match status" value="1"/>
</dbReference>
<reference evidence="2" key="2">
    <citation type="submission" date="2023-01" db="EMBL/GenBank/DDBJ databases">
        <title>Draft genome sequence of Maritalea porphyrae strain NBRC 107169.</title>
        <authorList>
            <person name="Sun Q."/>
            <person name="Mori K."/>
        </authorList>
    </citation>
    <scope>NUCLEOTIDE SEQUENCE</scope>
    <source>
        <strain evidence="2">NBRC 107169</strain>
    </source>
</reference>
<evidence type="ECO:0000256" key="1">
    <source>
        <dbReference type="SAM" id="Coils"/>
    </source>
</evidence>
<dbReference type="RefSeq" id="WP_284361823.1">
    <property type="nucleotide sequence ID" value="NZ_BSNI01000001.1"/>
</dbReference>
<accession>A0ABQ5UPQ2</accession>
<comment type="caution">
    <text evidence="2">The sequence shown here is derived from an EMBL/GenBank/DDBJ whole genome shotgun (WGS) entry which is preliminary data.</text>
</comment>
<gene>
    <name evidence="2" type="ORF">GCM10007879_05290</name>
</gene>
<dbReference type="EMBL" id="BSNI01000001">
    <property type="protein sequence ID" value="GLQ16280.1"/>
    <property type="molecule type" value="Genomic_DNA"/>
</dbReference>
<proteinExistence type="predicted"/>
<dbReference type="InterPro" id="IPR009579">
    <property type="entry name" value="DUF1192"/>
</dbReference>
<evidence type="ECO:0000313" key="3">
    <source>
        <dbReference type="Proteomes" id="UP001161405"/>
    </source>
</evidence>
<protein>
    <recommendedName>
        <fullName evidence="4">DUF1192 domain-containing protein</fullName>
    </recommendedName>
</protein>
<reference evidence="2" key="1">
    <citation type="journal article" date="2014" name="Int. J. Syst. Evol. Microbiol.">
        <title>Complete genome of a new Firmicutes species belonging to the dominant human colonic microbiota ('Ruminococcus bicirculans') reveals two chromosomes and a selective capacity to utilize plant glucans.</title>
        <authorList>
            <consortium name="NISC Comparative Sequencing Program"/>
            <person name="Wegmann U."/>
            <person name="Louis P."/>
            <person name="Goesmann A."/>
            <person name="Henrissat B."/>
            <person name="Duncan S.H."/>
            <person name="Flint H.J."/>
        </authorList>
    </citation>
    <scope>NUCLEOTIDE SEQUENCE</scope>
    <source>
        <strain evidence="2">NBRC 107169</strain>
    </source>
</reference>
<feature type="coiled-coil region" evidence="1">
    <location>
        <begin position="23"/>
        <end position="57"/>
    </location>
</feature>